<keyword evidence="1" id="KW-0812">Transmembrane</keyword>
<reference evidence="2" key="1">
    <citation type="journal article" date="2023" name="Mol. Phylogenet. Evol.">
        <title>Genome-scale phylogeny and comparative genomics of the fungal order Sordariales.</title>
        <authorList>
            <person name="Hensen N."/>
            <person name="Bonometti L."/>
            <person name="Westerberg I."/>
            <person name="Brannstrom I.O."/>
            <person name="Guillou S."/>
            <person name="Cros-Aarteil S."/>
            <person name="Calhoun S."/>
            <person name="Haridas S."/>
            <person name="Kuo A."/>
            <person name="Mondo S."/>
            <person name="Pangilinan J."/>
            <person name="Riley R."/>
            <person name="LaButti K."/>
            <person name="Andreopoulos B."/>
            <person name="Lipzen A."/>
            <person name="Chen C."/>
            <person name="Yan M."/>
            <person name="Daum C."/>
            <person name="Ng V."/>
            <person name="Clum A."/>
            <person name="Steindorff A."/>
            <person name="Ohm R.A."/>
            <person name="Martin F."/>
            <person name="Silar P."/>
            <person name="Natvig D.O."/>
            <person name="Lalanne C."/>
            <person name="Gautier V."/>
            <person name="Ament-Velasquez S.L."/>
            <person name="Kruys A."/>
            <person name="Hutchinson M.I."/>
            <person name="Powell A.J."/>
            <person name="Barry K."/>
            <person name="Miller A.N."/>
            <person name="Grigoriev I.V."/>
            <person name="Debuchy R."/>
            <person name="Gladieux P."/>
            <person name="Hiltunen Thoren M."/>
            <person name="Johannesson H."/>
        </authorList>
    </citation>
    <scope>NUCLEOTIDE SEQUENCE</scope>
    <source>
        <strain evidence="2">CBS 731.68</strain>
    </source>
</reference>
<accession>A0AAN6TVL0</accession>
<dbReference type="EMBL" id="MU853235">
    <property type="protein sequence ID" value="KAK4121015.1"/>
    <property type="molecule type" value="Genomic_DNA"/>
</dbReference>
<feature type="transmembrane region" description="Helical" evidence="1">
    <location>
        <begin position="20"/>
        <end position="43"/>
    </location>
</feature>
<sequence length="75" mass="8619">MTALGHDFPRRGQDHHHDQFAITILSIFALLASVCFRVTFFRLATLTVEFHRRESVHSQCTRQGTICSRELHPVA</sequence>
<dbReference type="Proteomes" id="UP001302602">
    <property type="component" value="Unassembled WGS sequence"/>
</dbReference>
<evidence type="ECO:0000313" key="3">
    <source>
        <dbReference type="Proteomes" id="UP001302602"/>
    </source>
</evidence>
<keyword evidence="3" id="KW-1185">Reference proteome</keyword>
<dbReference type="RefSeq" id="XP_062644786.1">
    <property type="nucleotide sequence ID" value="XM_062793509.1"/>
</dbReference>
<name>A0AAN6TVL0_9PEZI</name>
<protein>
    <submittedName>
        <fullName evidence="2">Uncharacterized protein</fullName>
    </submittedName>
</protein>
<proteinExistence type="predicted"/>
<keyword evidence="1" id="KW-1133">Transmembrane helix</keyword>
<keyword evidence="1" id="KW-0472">Membrane</keyword>
<dbReference type="AlphaFoldDB" id="A0AAN6TVL0"/>
<evidence type="ECO:0000313" key="2">
    <source>
        <dbReference type="EMBL" id="KAK4121015.1"/>
    </source>
</evidence>
<comment type="caution">
    <text evidence="2">The sequence shown here is derived from an EMBL/GenBank/DDBJ whole genome shotgun (WGS) entry which is preliminary data.</text>
</comment>
<dbReference type="GeneID" id="87830278"/>
<gene>
    <name evidence="2" type="ORF">N657DRAFT_648395</name>
</gene>
<organism evidence="2 3">
    <name type="scientific">Parathielavia appendiculata</name>
    <dbReference type="NCBI Taxonomy" id="2587402"/>
    <lineage>
        <taxon>Eukaryota</taxon>
        <taxon>Fungi</taxon>
        <taxon>Dikarya</taxon>
        <taxon>Ascomycota</taxon>
        <taxon>Pezizomycotina</taxon>
        <taxon>Sordariomycetes</taxon>
        <taxon>Sordariomycetidae</taxon>
        <taxon>Sordariales</taxon>
        <taxon>Chaetomiaceae</taxon>
        <taxon>Parathielavia</taxon>
    </lineage>
</organism>
<evidence type="ECO:0000256" key="1">
    <source>
        <dbReference type="SAM" id="Phobius"/>
    </source>
</evidence>
<reference evidence="2" key="2">
    <citation type="submission" date="2023-05" db="EMBL/GenBank/DDBJ databases">
        <authorList>
            <consortium name="Lawrence Berkeley National Laboratory"/>
            <person name="Steindorff A."/>
            <person name="Hensen N."/>
            <person name="Bonometti L."/>
            <person name="Westerberg I."/>
            <person name="Brannstrom I.O."/>
            <person name="Guillou S."/>
            <person name="Cros-Aarteil S."/>
            <person name="Calhoun S."/>
            <person name="Haridas S."/>
            <person name="Kuo A."/>
            <person name="Mondo S."/>
            <person name="Pangilinan J."/>
            <person name="Riley R."/>
            <person name="Labutti K."/>
            <person name="Andreopoulos B."/>
            <person name="Lipzen A."/>
            <person name="Chen C."/>
            <person name="Yanf M."/>
            <person name="Daum C."/>
            <person name="Ng V."/>
            <person name="Clum A."/>
            <person name="Ohm R."/>
            <person name="Martin F."/>
            <person name="Silar P."/>
            <person name="Natvig D."/>
            <person name="Lalanne C."/>
            <person name="Gautier V."/>
            <person name="Ament-Velasquez S.L."/>
            <person name="Kruys A."/>
            <person name="Hutchinson M.I."/>
            <person name="Powell A.J."/>
            <person name="Barry K."/>
            <person name="Miller A.N."/>
            <person name="Grigoriev I.V."/>
            <person name="Debuchy R."/>
            <person name="Gladieux P."/>
            <person name="Thoren M.H."/>
            <person name="Johannesson H."/>
        </authorList>
    </citation>
    <scope>NUCLEOTIDE SEQUENCE</scope>
    <source>
        <strain evidence="2">CBS 731.68</strain>
    </source>
</reference>